<dbReference type="InterPro" id="IPR027110">
    <property type="entry name" value="PDHB_mito-type"/>
</dbReference>
<dbReference type="OrthoDB" id="10266385at2759"/>
<dbReference type="Gene3D" id="3.40.50.920">
    <property type="match status" value="1"/>
</dbReference>
<dbReference type="GO" id="GO:0006086">
    <property type="term" value="P:pyruvate decarboxylation to acetyl-CoA"/>
    <property type="evidence" value="ECO:0007669"/>
    <property type="project" value="InterPro"/>
</dbReference>
<keyword evidence="7" id="KW-1185">Reference proteome</keyword>
<dbReference type="EC" id="1.2.4.1" evidence="4"/>
<name>A0A2J7ZIH4_9CHLO</name>
<evidence type="ECO:0000259" key="5">
    <source>
        <dbReference type="Pfam" id="PF02780"/>
    </source>
</evidence>
<dbReference type="SUPFAM" id="SSF52922">
    <property type="entry name" value="TK C-terminal domain-like"/>
    <property type="match status" value="1"/>
</dbReference>
<sequence length="75" mass="7882">PRIPNPPPPGGIGASLSAVISESLFDELDHQVVRLSSQDVPTAYAYELEAATIVQSSQVVEAVERVVGKRVAVAV</sequence>
<dbReference type="EMBL" id="PGGS01001741">
    <property type="protein sequence ID" value="PNH00073.1"/>
    <property type="molecule type" value="Genomic_DNA"/>
</dbReference>
<feature type="non-terminal residue" evidence="6">
    <location>
        <position position="1"/>
    </location>
</feature>
<evidence type="ECO:0000313" key="7">
    <source>
        <dbReference type="Proteomes" id="UP000236333"/>
    </source>
</evidence>
<accession>A0A2J7ZIH4</accession>
<comment type="catalytic activity">
    <reaction evidence="4">
        <text>N(6)-[(R)-lipoyl]-L-lysyl-[protein] + pyruvate + H(+) = N(6)-[(R)-S(8)-acetyldihydrolipoyl]-L-lysyl-[protein] + CO2</text>
        <dbReference type="Rhea" id="RHEA:19189"/>
        <dbReference type="Rhea" id="RHEA-COMP:10474"/>
        <dbReference type="Rhea" id="RHEA-COMP:10478"/>
        <dbReference type="ChEBI" id="CHEBI:15361"/>
        <dbReference type="ChEBI" id="CHEBI:15378"/>
        <dbReference type="ChEBI" id="CHEBI:16526"/>
        <dbReference type="ChEBI" id="CHEBI:83099"/>
        <dbReference type="ChEBI" id="CHEBI:83111"/>
        <dbReference type="EC" id="1.2.4.1"/>
    </reaction>
</comment>
<evidence type="ECO:0000313" key="6">
    <source>
        <dbReference type="EMBL" id="PNH00073.1"/>
    </source>
</evidence>
<organism evidence="6 7">
    <name type="scientific">Tetrabaena socialis</name>
    <dbReference type="NCBI Taxonomy" id="47790"/>
    <lineage>
        <taxon>Eukaryota</taxon>
        <taxon>Viridiplantae</taxon>
        <taxon>Chlorophyta</taxon>
        <taxon>core chlorophytes</taxon>
        <taxon>Chlorophyceae</taxon>
        <taxon>CS clade</taxon>
        <taxon>Chlamydomonadales</taxon>
        <taxon>Tetrabaenaceae</taxon>
        <taxon>Tetrabaena</taxon>
    </lineage>
</organism>
<protein>
    <recommendedName>
        <fullName evidence="4">Pyruvate dehydrogenase E1 component subunit beta</fullName>
        <ecNumber evidence="4">1.2.4.1</ecNumber>
    </recommendedName>
</protein>
<reference evidence="6 7" key="1">
    <citation type="journal article" date="2017" name="Mol. Biol. Evol.">
        <title>The 4-celled Tetrabaena socialis nuclear genome reveals the essential components for genetic control of cell number at the origin of multicellularity in the volvocine lineage.</title>
        <authorList>
            <person name="Featherston J."/>
            <person name="Arakaki Y."/>
            <person name="Hanschen E.R."/>
            <person name="Ferris P.J."/>
            <person name="Michod R.E."/>
            <person name="Olson B.J.S.C."/>
            <person name="Nozaki H."/>
            <person name="Durand P.M."/>
        </authorList>
    </citation>
    <scope>NUCLEOTIDE SEQUENCE [LARGE SCALE GENOMIC DNA]</scope>
    <source>
        <strain evidence="6 7">NIES-571</strain>
    </source>
</reference>
<dbReference type="InterPro" id="IPR009014">
    <property type="entry name" value="Transketo_C/PFOR_II"/>
</dbReference>
<dbReference type="Proteomes" id="UP000236333">
    <property type="component" value="Unassembled WGS sequence"/>
</dbReference>
<dbReference type="GO" id="GO:0004739">
    <property type="term" value="F:pyruvate dehydrogenase (acetyl-transferring) activity"/>
    <property type="evidence" value="ECO:0007669"/>
    <property type="project" value="UniProtKB-UniRule"/>
</dbReference>
<keyword evidence="2 4" id="KW-0560">Oxidoreductase</keyword>
<keyword evidence="3 4" id="KW-0786">Thiamine pyrophosphate</keyword>
<comment type="cofactor">
    <cofactor evidence="1 4">
        <name>thiamine diphosphate</name>
        <dbReference type="ChEBI" id="CHEBI:58937"/>
    </cofactor>
</comment>
<keyword evidence="4 6" id="KW-0670">Pyruvate</keyword>
<dbReference type="AlphaFoldDB" id="A0A2J7ZIH4"/>
<proteinExistence type="predicted"/>
<evidence type="ECO:0000256" key="2">
    <source>
        <dbReference type="ARBA" id="ARBA00023002"/>
    </source>
</evidence>
<dbReference type="PANTHER" id="PTHR11624">
    <property type="entry name" value="DEHYDROGENASE RELATED"/>
    <property type="match status" value="1"/>
</dbReference>
<comment type="caution">
    <text evidence="6">The sequence shown here is derived from an EMBL/GenBank/DDBJ whole genome shotgun (WGS) entry which is preliminary data.</text>
</comment>
<evidence type="ECO:0000256" key="1">
    <source>
        <dbReference type="ARBA" id="ARBA00001964"/>
    </source>
</evidence>
<dbReference type="PANTHER" id="PTHR11624:SF96">
    <property type="entry name" value="PYRUVATE DEHYDROGENASE E1 COMPONENT SUBUNIT BETA, MITOCHONDRIAL"/>
    <property type="match status" value="1"/>
</dbReference>
<evidence type="ECO:0000256" key="3">
    <source>
        <dbReference type="ARBA" id="ARBA00023052"/>
    </source>
</evidence>
<gene>
    <name evidence="6" type="ORF">TSOC_014118</name>
</gene>
<feature type="domain" description="Transketolase C-terminal" evidence="5">
    <location>
        <begin position="8"/>
        <end position="59"/>
    </location>
</feature>
<dbReference type="InterPro" id="IPR033248">
    <property type="entry name" value="Transketolase_C"/>
</dbReference>
<dbReference type="Pfam" id="PF02780">
    <property type="entry name" value="Transketolase_C"/>
    <property type="match status" value="1"/>
</dbReference>
<comment type="function">
    <text evidence="4">The pyruvate dehydrogenase complex catalyzes the overall conversion of pyruvate to acetyl-CoA and CO2.</text>
</comment>
<evidence type="ECO:0000256" key="4">
    <source>
        <dbReference type="RuleBase" id="RU364074"/>
    </source>
</evidence>